<feature type="domain" description="SWIM-type" evidence="3">
    <location>
        <begin position="110"/>
        <end position="150"/>
    </location>
</feature>
<organism evidence="4 5">
    <name type="scientific">Parnassius apollo</name>
    <name type="common">Apollo butterfly</name>
    <name type="synonym">Papilio apollo</name>
    <dbReference type="NCBI Taxonomy" id="110799"/>
    <lineage>
        <taxon>Eukaryota</taxon>
        <taxon>Metazoa</taxon>
        <taxon>Ecdysozoa</taxon>
        <taxon>Arthropoda</taxon>
        <taxon>Hexapoda</taxon>
        <taxon>Insecta</taxon>
        <taxon>Pterygota</taxon>
        <taxon>Neoptera</taxon>
        <taxon>Endopterygota</taxon>
        <taxon>Lepidoptera</taxon>
        <taxon>Glossata</taxon>
        <taxon>Ditrysia</taxon>
        <taxon>Papilionoidea</taxon>
        <taxon>Papilionidae</taxon>
        <taxon>Parnassiinae</taxon>
        <taxon>Parnassini</taxon>
        <taxon>Parnassius</taxon>
        <taxon>Parnassius</taxon>
    </lineage>
</organism>
<dbReference type="PROSITE" id="PS50966">
    <property type="entry name" value="ZF_SWIM"/>
    <property type="match status" value="1"/>
</dbReference>
<reference evidence="4" key="1">
    <citation type="submission" date="2021-04" db="EMBL/GenBank/DDBJ databases">
        <authorList>
            <person name="Tunstrom K."/>
        </authorList>
    </citation>
    <scope>NUCLEOTIDE SEQUENCE</scope>
</reference>
<comment type="caution">
    <text evidence="4">The sequence shown here is derived from an EMBL/GenBank/DDBJ whole genome shotgun (WGS) entry which is preliminary data.</text>
</comment>
<sequence length="486" mass="56521">MYSTWKLNQLKEELKKRGASCSGRKADLVERLEAYDRNFNFTDKSYSPEPVQGEVMIIPKDDFYKDINSNTPLPPLNKHQIQEYFGEAVSINDFTYVKGFCKAAMRKTQYEVNIKLYKNGILEETNCECTAGSGVNSQCKHVATVLFGTVDMIEHKTIVLEEVSTQKLQSFNQPKKKYFSSPLKAQNLPYKRTEGNLNFHPYRGIINKDKYNERIRNLVLNCTGSTMPLRQLYKPANPYAVEWDHGSYSVSLKDKILKSLYLKNVTLEDIENIERDTRMQSQNENWYLHRKNRLTASNFHTICHLSVQNMPSFAKNIMSRRSVSTRATNHGKISEKVALKQYCDKYALDVKECGLFINKEKPYLGASPDGLLGNNTIIEVKCPYSTRYGSINPVNVPYLCLENGELQIKKTHPYYYQIQGQLFCTNREFCNLIIYTYKDLQVVYITKDECFIAEMVKKLDLFYKNYFEEAVLNKYLYKYYAEIIKP</sequence>
<dbReference type="InterPro" id="IPR003034">
    <property type="entry name" value="SAP_dom"/>
</dbReference>
<dbReference type="InterPro" id="IPR051703">
    <property type="entry name" value="NF-kappa-B_Signaling_Reg"/>
</dbReference>
<evidence type="ECO:0000313" key="5">
    <source>
        <dbReference type="Proteomes" id="UP000691718"/>
    </source>
</evidence>
<dbReference type="CDD" id="cd22343">
    <property type="entry name" value="PDDEXK_lambda_exonuclease-like"/>
    <property type="match status" value="1"/>
</dbReference>
<evidence type="ECO:0000259" key="2">
    <source>
        <dbReference type="PROSITE" id="PS50800"/>
    </source>
</evidence>
<dbReference type="InterPro" id="IPR019080">
    <property type="entry name" value="YqaJ_viral_recombinase"/>
</dbReference>
<keyword evidence="1" id="KW-0863">Zinc-finger</keyword>
<dbReference type="Pfam" id="PF09588">
    <property type="entry name" value="YqaJ"/>
    <property type="match status" value="1"/>
</dbReference>
<dbReference type="GO" id="GO:0008270">
    <property type="term" value="F:zinc ion binding"/>
    <property type="evidence" value="ECO:0007669"/>
    <property type="project" value="UniProtKB-KW"/>
</dbReference>
<dbReference type="OrthoDB" id="261614at2759"/>
<accession>A0A8S3X049</accession>
<dbReference type="AlphaFoldDB" id="A0A8S3X049"/>
<name>A0A8S3X049_PARAO</name>
<gene>
    <name evidence="4" type="ORF">PAPOLLO_LOCUS12604</name>
</gene>
<evidence type="ECO:0000259" key="3">
    <source>
        <dbReference type="PROSITE" id="PS50966"/>
    </source>
</evidence>
<keyword evidence="5" id="KW-1185">Reference proteome</keyword>
<feature type="domain" description="SAP" evidence="2">
    <location>
        <begin position="2"/>
        <end position="36"/>
    </location>
</feature>
<evidence type="ECO:0000256" key="1">
    <source>
        <dbReference type="PROSITE-ProRule" id="PRU00325"/>
    </source>
</evidence>
<proteinExistence type="predicted"/>
<dbReference type="InterPro" id="IPR007527">
    <property type="entry name" value="Znf_SWIM"/>
</dbReference>
<dbReference type="EMBL" id="CAJQZP010000890">
    <property type="protein sequence ID" value="CAG4994278.1"/>
    <property type="molecule type" value="Genomic_DNA"/>
</dbReference>
<dbReference type="SMART" id="SM00513">
    <property type="entry name" value="SAP"/>
    <property type="match status" value="1"/>
</dbReference>
<dbReference type="PROSITE" id="PS50800">
    <property type="entry name" value="SAP"/>
    <property type="match status" value="1"/>
</dbReference>
<dbReference type="PANTHER" id="PTHR46609:SF8">
    <property type="entry name" value="YQAJ VIRAL RECOMBINASE DOMAIN-CONTAINING PROTEIN"/>
    <property type="match status" value="1"/>
</dbReference>
<dbReference type="Proteomes" id="UP000691718">
    <property type="component" value="Unassembled WGS sequence"/>
</dbReference>
<dbReference type="Pfam" id="PF02037">
    <property type="entry name" value="SAP"/>
    <property type="match status" value="1"/>
</dbReference>
<evidence type="ECO:0000313" key="4">
    <source>
        <dbReference type="EMBL" id="CAG4994278.1"/>
    </source>
</evidence>
<protein>
    <submittedName>
        <fullName evidence="4">(apollo) hypothetical protein</fullName>
    </submittedName>
</protein>
<dbReference type="PANTHER" id="PTHR46609">
    <property type="entry name" value="EXONUCLEASE, PHAGE-TYPE/RECB, C-TERMINAL DOMAIN-CONTAINING PROTEIN"/>
    <property type="match status" value="1"/>
</dbReference>
<keyword evidence="1" id="KW-0479">Metal-binding</keyword>
<keyword evidence="1" id="KW-0862">Zinc</keyword>